<organism evidence="1 2">
    <name type="scientific">Popillia japonica</name>
    <name type="common">Japanese beetle</name>
    <dbReference type="NCBI Taxonomy" id="7064"/>
    <lineage>
        <taxon>Eukaryota</taxon>
        <taxon>Metazoa</taxon>
        <taxon>Ecdysozoa</taxon>
        <taxon>Arthropoda</taxon>
        <taxon>Hexapoda</taxon>
        <taxon>Insecta</taxon>
        <taxon>Pterygota</taxon>
        <taxon>Neoptera</taxon>
        <taxon>Endopterygota</taxon>
        <taxon>Coleoptera</taxon>
        <taxon>Polyphaga</taxon>
        <taxon>Scarabaeiformia</taxon>
        <taxon>Scarabaeidae</taxon>
        <taxon>Rutelinae</taxon>
        <taxon>Popillia</taxon>
    </lineage>
</organism>
<dbReference type="InterPro" id="IPR011011">
    <property type="entry name" value="Znf_FYVE_PHD"/>
</dbReference>
<dbReference type="CDD" id="cd15517">
    <property type="entry name" value="PHD_TCF19_like"/>
    <property type="match status" value="1"/>
</dbReference>
<reference evidence="1 2" key="1">
    <citation type="journal article" date="2024" name="BMC Genomics">
        <title>De novo assembly and annotation of Popillia japonica's genome with initial clues to its potential as an invasive pest.</title>
        <authorList>
            <person name="Cucini C."/>
            <person name="Boschi S."/>
            <person name="Funari R."/>
            <person name="Cardaioli E."/>
            <person name="Iannotti N."/>
            <person name="Marturano G."/>
            <person name="Paoli F."/>
            <person name="Bruttini M."/>
            <person name="Carapelli A."/>
            <person name="Frati F."/>
            <person name="Nardi F."/>
        </authorList>
    </citation>
    <scope>NUCLEOTIDE SEQUENCE [LARGE SCALE GENOMIC DNA]</scope>
    <source>
        <strain evidence="1">DMR45628</strain>
    </source>
</reference>
<proteinExistence type="predicted"/>
<dbReference type="EMBL" id="JASPKY010000829">
    <property type="protein sequence ID" value="KAK9681256.1"/>
    <property type="molecule type" value="Genomic_DNA"/>
</dbReference>
<evidence type="ECO:0000313" key="1">
    <source>
        <dbReference type="EMBL" id="KAK9681256.1"/>
    </source>
</evidence>
<name>A0AAW1HX13_POPJA</name>
<accession>A0AAW1HX13</accession>
<gene>
    <name evidence="1" type="ORF">QE152_g38454</name>
</gene>
<comment type="caution">
    <text evidence="1">The sequence shown here is derived from an EMBL/GenBank/DDBJ whole genome shotgun (WGS) entry which is preliminary data.</text>
</comment>
<dbReference type="Gene3D" id="3.30.40.10">
    <property type="entry name" value="Zinc/RING finger domain, C3HC4 (zinc finger)"/>
    <property type="match status" value="1"/>
</dbReference>
<keyword evidence="2" id="KW-1185">Reference proteome</keyword>
<evidence type="ECO:0008006" key="3">
    <source>
        <dbReference type="Google" id="ProtNLM"/>
    </source>
</evidence>
<dbReference type="InterPro" id="IPR013083">
    <property type="entry name" value="Znf_RING/FYVE/PHD"/>
</dbReference>
<dbReference type="Proteomes" id="UP001458880">
    <property type="component" value="Unassembled WGS sequence"/>
</dbReference>
<dbReference type="SUPFAM" id="SSF57903">
    <property type="entry name" value="FYVE/PHD zinc finger"/>
    <property type="match status" value="1"/>
</dbReference>
<sequence length="158" mass="17437">MKVSPFHISPVPVTKKKITNRGRKSCASAVITCSPYKEELIQSTAVKSKIVGVTKNILGESFKKLKITKTPPSLANRRLSESSSGESEVPLYDDDSDLDLPLGNHDVNDTDATCIFCDGKYSEDTKGEQWIQCLMCKLWAHVACSGAEKDHYVCDYCT</sequence>
<protein>
    <recommendedName>
        <fullName evidence="3">Zinc finger PHD-type domain-containing protein</fullName>
    </recommendedName>
</protein>
<dbReference type="AlphaFoldDB" id="A0AAW1HX13"/>
<evidence type="ECO:0000313" key="2">
    <source>
        <dbReference type="Proteomes" id="UP001458880"/>
    </source>
</evidence>